<keyword evidence="1" id="KW-1133">Transmembrane helix</keyword>
<dbReference type="RefSeq" id="WP_185957312.1">
    <property type="nucleotide sequence ID" value="NZ_FXTP01000013.1"/>
</dbReference>
<dbReference type="AlphaFoldDB" id="A0A521EQY0"/>
<protein>
    <recommendedName>
        <fullName evidence="4">Cbb3-type cytochrome oxidase component FixQ</fullName>
    </recommendedName>
</protein>
<evidence type="ECO:0000313" key="3">
    <source>
        <dbReference type="Proteomes" id="UP000317557"/>
    </source>
</evidence>
<name>A0A521EQY0_9BACT</name>
<evidence type="ECO:0000313" key="2">
    <source>
        <dbReference type="EMBL" id="SMO85831.1"/>
    </source>
</evidence>
<dbReference type="Proteomes" id="UP000317557">
    <property type="component" value="Unassembled WGS sequence"/>
</dbReference>
<evidence type="ECO:0000256" key="1">
    <source>
        <dbReference type="SAM" id="Phobius"/>
    </source>
</evidence>
<feature type="transmembrane region" description="Helical" evidence="1">
    <location>
        <begin position="6"/>
        <end position="25"/>
    </location>
</feature>
<keyword evidence="3" id="KW-1185">Reference proteome</keyword>
<sequence>MNDPFIFFAGIVATILFLVGYGYTIKEFQELKDERNSESFPEESNAEIEK</sequence>
<gene>
    <name evidence="2" type="ORF">SAMN06265219_11318</name>
</gene>
<keyword evidence="1" id="KW-0472">Membrane</keyword>
<proteinExistence type="predicted"/>
<reference evidence="2 3" key="1">
    <citation type="submission" date="2017-05" db="EMBL/GenBank/DDBJ databases">
        <authorList>
            <person name="Varghese N."/>
            <person name="Submissions S."/>
        </authorList>
    </citation>
    <scope>NUCLEOTIDE SEQUENCE [LARGE SCALE GENOMIC DNA]</scope>
    <source>
        <strain evidence="2 3">DSM 21985</strain>
    </source>
</reference>
<accession>A0A521EQY0</accession>
<dbReference type="EMBL" id="FXTP01000013">
    <property type="protein sequence ID" value="SMO85831.1"/>
    <property type="molecule type" value="Genomic_DNA"/>
</dbReference>
<organism evidence="2 3">
    <name type="scientific">Gracilimonas mengyeensis</name>
    <dbReference type="NCBI Taxonomy" id="1302730"/>
    <lineage>
        <taxon>Bacteria</taxon>
        <taxon>Pseudomonadati</taxon>
        <taxon>Balneolota</taxon>
        <taxon>Balneolia</taxon>
        <taxon>Balneolales</taxon>
        <taxon>Balneolaceae</taxon>
        <taxon>Gracilimonas</taxon>
    </lineage>
</organism>
<keyword evidence="1" id="KW-0812">Transmembrane</keyword>
<evidence type="ECO:0008006" key="4">
    <source>
        <dbReference type="Google" id="ProtNLM"/>
    </source>
</evidence>